<dbReference type="EMBL" id="FCOM02000046">
    <property type="protein sequence ID" value="SAL83345.1"/>
    <property type="molecule type" value="Genomic_DNA"/>
</dbReference>
<dbReference type="Proteomes" id="UP000055019">
    <property type="component" value="Unassembled WGS sequence"/>
</dbReference>
<dbReference type="PIRSF" id="PIRSF008505">
    <property type="entry name" value="UCP008505"/>
    <property type="match status" value="1"/>
</dbReference>
<comment type="caution">
    <text evidence="1">The sequence shown here is derived from an EMBL/GenBank/DDBJ whole genome shotgun (WGS) entry which is preliminary data.</text>
</comment>
<proteinExistence type="predicted"/>
<protein>
    <recommendedName>
        <fullName evidence="3">DUF4411 family protein</fullName>
    </recommendedName>
</protein>
<evidence type="ECO:0008006" key="3">
    <source>
        <dbReference type="Google" id="ProtNLM"/>
    </source>
</evidence>
<gene>
    <name evidence="1" type="ORF">AWB74_06571</name>
</gene>
<dbReference type="AlphaFoldDB" id="A0A158KQS2"/>
<accession>A0A158KQS2</accession>
<dbReference type="OrthoDB" id="338425at2"/>
<dbReference type="InterPro" id="IPR029060">
    <property type="entry name" value="PIN-like_dom_sf"/>
</dbReference>
<dbReference type="RefSeq" id="WP_061150785.1">
    <property type="nucleotide sequence ID" value="NZ_FCOM02000046.1"/>
</dbReference>
<evidence type="ECO:0000313" key="2">
    <source>
        <dbReference type="Proteomes" id="UP000055019"/>
    </source>
</evidence>
<dbReference type="InterPro" id="IPR016541">
    <property type="entry name" value="UCP008505"/>
</dbReference>
<dbReference type="Pfam" id="PF14367">
    <property type="entry name" value="DUF4411"/>
    <property type="match status" value="1"/>
</dbReference>
<reference evidence="1" key="1">
    <citation type="submission" date="2016-01" db="EMBL/GenBank/DDBJ databases">
        <authorList>
            <person name="Peeters C."/>
        </authorList>
    </citation>
    <scope>NUCLEOTIDE SEQUENCE [LARGE SCALE GENOMIC DNA]</scope>
    <source>
        <strain evidence="1">LMG 29317</strain>
    </source>
</reference>
<dbReference type="SUPFAM" id="SSF88723">
    <property type="entry name" value="PIN domain-like"/>
    <property type="match status" value="1"/>
</dbReference>
<name>A0A158KQS2_9BURK</name>
<evidence type="ECO:0000313" key="1">
    <source>
        <dbReference type="EMBL" id="SAL83345.1"/>
    </source>
</evidence>
<sequence length="166" mass="19064">MYLLDTNIFIEAQNRYYANDICPGFWHWLDDANERGLVASISEVYEELVRGSDALSDWTKARQGSGWFLDVTDDETQSLFAEVIQHIESIERYTRPNKDKFIGGADPWLIAKARTMGWNIATHEEFSENSKMVKIPNVCRDFGVSTRSTFDVLRELRASFAWAKAA</sequence>
<keyword evidence="2" id="KW-1185">Reference proteome</keyword>
<organism evidence="1 2">
    <name type="scientific">Caballeronia arvi</name>
    <dbReference type="NCBI Taxonomy" id="1777135"/>
    <lineage>
        <taxon>Bacteria</taxon>
        <taxon>Pseudomonadati</taxon>
        <taxon>Pseudomonadota</taxon>
        <taxon>Betaproteobacteria</taxon>
        <taxon>Burkholderiales</taxon>
        <taxon>Burkholderiaceae</taxon>
        <taxon>Caballeronia</taxon>
    </lineage>
</organism>
<dbReference type="Gene3D" id="3.40.50.1010">
    <property type="entry name" value="5'-nuclease"/>
    <property type="match status" value="1"/>
</dbReference>